<dbReference type="PANTHER" id="PTHR34094">
    <property type="match status" value="1"/>
</dbReference>
<evidence type="ECO:0000256" key="1">
    <source>
        <dbReference type="SAM" id="MobiDB-lite"/>
    </source>
</evidence>
<dbReference type="PANTHER" id="PTHR34094:SF1">
    <property type="entry name" value="PROTEIN FAM185A"/>
    <property type="match status" value="1"/>
</dbReference>
<feature type="domain" description="DUF4097" evidence="2">
    <location>
        <begin position="48"/>
        <end position="203"/>
    </location>
</feature>
<protein>
    <submittedName>
        <fullName evidence="3">DUF4097 family beta strand repeat-containing protein</fullName>
    </submittedName>
</protein>
<dbReference type="RefSeq" id="WP_267151002.1">
    <property type="nucleotide sequence ID" value="NZ_JAPMLT010000003.1"/>
</dbReference>
<feature type="region of interest" description="Disordered" evidence="1">
    <location>
        <begin position="329"/>
        <end position="355"/>
    </location>
</feature>
<evidence type="ECO:0000313" key="3">
    <source>
        <dbReference type="EMBL" id="MCX7569749.1"/>
    </source>
</evidence>
<gene>
    <name evidence="3" type="ORF">OS242_07210</name>
</gene>
<dbReference type="Gene3D" id="2.160.20.120">
    <property type="match status" value="1"/>
</dbReference>
<dbReference type="InterPro" id="IPR025164">
    <property type="entry name" value="Toastrack_DUF4097"/>
</dbReference>
<proteinExistence type="predicted"/>
<organism evidence="3 4">
    <name type="scientific">Tumebacillus lacus</name>
    <dbReference type="NCBI Taxonomy" id="2995335"/>
    <lineage>
        <taxon>Bacteria</taxon>
        <taxon>Bacillati</taxon>
        <taxon>Bacillota</taxon>
        <taxon>Bacilli</taxon>
        <taxon>Bacillales</taxon>
        <taxon>Alicyclobacillaceae</taxon>
        <taxon>Tumebacillus</taxon>
    </lineage>
</organism>
<evidence type="ECO:0000259" key="2">
    <source>
        <dbReference type="Pfam" id="PF13349"/>
    </source>
</evidence>
<name>A0ABT3X4U0_9BACL</name>
<comment type="caution">
    <text evidence="3">The sequence shown here is derived from an EMBL/GenBank/DDBJ whole genome shotgun (WGS) entry which is preliminary data.</text>
</comment>
<accession>A0ABT3X4U0</accession>
<dbReference type="Pfam" id="PF13349">
    <property type="entry name" value="DUF4097"/>
    <property type="match status" value="2"/>
</dbReference>
<sequence length="355" mass="36783">MGEWVRNIALGGVLLAGLGVIGAVSGLDLGTDLQDYDERKTFAAQDLSKILIETGDVDVHLMPGQTDEAVVHLRGKGRADSYHLSADQKGGQLSIAVDHDPVYFSLNLSAVRTSIRLDVTVPEKQYEELKAELSSGDFAAEDLKAKRLEIITSSGDATLDGAEGESVSVTASSGDLLLRGIAARSGTINATSGNIRVDGWQGGETISSTATSGDMQMGGLDSRNVRLRASSGSIRLADGGPSIEEIDAEITSGDMVLNDVRGAVRARASSGDITMRLKEMNGDVEVHATSGDTVVALPGAASFAFALTTSSGDVGVDFPAAFHSNDEHGKSGTVGTGGHKLTVETSSGEIGVHKN</sequence>
<feature type="domain" description="DUF4097" evidence="2">
    <location>
        <begin position="204"/>
        <end position="352"/>
    </location>
</feature>
<keyword evidence="4" id="KW-1185">Reference proteome</keyword>
<dbReference type="Proteomes" id="UP001208017">
    <property type="component" value="Unassembled WGS sequence"/>
</dbReference>
<evidence type="ECO:0000313" key="4">
    <source>
        <dbReference type="Proteomes" id="UP001208017"/>
    </source>
</evidence>
<reference evidence="3 4" key="1">
    <citation type="submission" date="2022-11" db="EMBL/GenBank/DDBJ databases">
        <title>Study of microbial diversity in lake waters.</title>
        <authorList>
            <person name="Zhang J."/>
        </authorList>
    </citation>
    <scope>NUCLEOTIDE SEQUENCE [LARGE SCALE GENOMIC DNA]</scope>
    <source>
        <strain evidence="3 4">DT12</strain>
    </source>
</reference>
<dbReference type="EMBL" id="JAPMLT010000003">
    <property type="protein sequence ID" value="MCX7569749.1"/>
    <property type="molecule type" value="Genomic_DNA"/>
</dbReference>